<dbReference type="Proteomes" id="UP000572817">
    <property type="component" value="Unassembled WGS sequence"/>
</dbReference>
<evidence type="ECO:0000313" key="1">
    <source>
        <dbReference type="EMBL" id="KAF4308395.1"/>
    </source>
</evidence>
<proteinExistence type="predicted"/>
<protein>
    <submittedName>
        <fullName evidence="1">Uncharacterized protein</fullName>
    </submittedName>
</protein>
<organism evidence="1 2">
    <name type="scientific">Botryosphaeria dothidea</name>
    <dbReference type="NCBI Taxonomy" id="55169"/>
    <lineage>
        <taxon>Eukaryota</taxon>
        <taxon>Fungi</taxon>
        <taxon>Dikarya</taxon>
        <taxon>Ascomycota</taxon>
        <taxon>Pezizomycotina</taxon>
        <taxon>Dothideomycetes</taxon>
        <taxon>Dothideomycetes incertae sedis</taxon>
        <taxon>Botryosphaeriales</taxon>
        <taxon>Botryosphaeriaceae</taxon>
        <taxon>Botryosphaeria</taxon>
    </lineage>
</organism>
<dbReference type="OrthoDB" id="10677040at2759"/>
<accession>A0A8H4N471</accession>
<comment type="caution">
    <text evidence="1">The sequence shown here is derived from an EMBL/GenBank/DDBJ whole genome shotgun (WGS) entry which is preliminary data.</text>
</comment>
<keyword evidence="2" id="KW-1185">Reference proteome</keyword>
<dbReference type="AlphaFoldDB" id="A0A8H4N471"/>
<evidence type="ECO:0000313" key="2">
    <source>
        <dbReference type="Proteomes" id="UP000572817"/>
    </source>
</evidence>
<reference evidence="1" key="1">
    <citation type="submission" date="2020-04" db="EMBL/GenBank/DDBJ databases">
        <title>Genome Assembly and Annotation of Botryosphaeria dothidea sdau 11-99, a Latent Pathogen of Apple Fruit Ring Rot in China.</title>
        <authorList>
            <person name="Yu C."/>
            <person name="Diao Y."/>
            <person name="Lu Q."/>
            <person name="Zhao J."/>
            <person name="Cui S."/>
            <person name="Peng C."/>
            <person name="He B."/>
            <person name="Liu H."/>
        </authorList>
    </citation>
    <scope>NUCLEOTIDE SEQUENCE [LARGE SCALE GENOMIC DNA]</scope>
    <source>
        <strain evidence="1">Sdau11-99</strain>
    </source>
</reference>
<name>A0A8H4N471_9PEZI</name>
<dbReference type="EMBL" id="WWBZ02000022">
    <property type="protein sequence ID" value="KAF4308395.1"/>
    <property type="molecule type" value="Genomic_DNA"/>
</dbReference>
<sequence length="489" mass="55539">MDMRRFSCVDPEEHVELHAKDGRKFILTIPEQKLTPSQLAKMLPMRGCLVGKVVPGNEWSGQAIYAMKHTASQARYGGFDLRTKEGQGIPVAFVGALSSEDRTKMSDKLKTLETKCEGLNRSQASGLFSDFEFHEMIIDPRLLDVGFALMRRTNLIPKSAGLFPSEEKIITDSFDSDFEKARRLCEDLTKAFPKVKDTLNSLSIARTAGYWVKYEDIFPLALKTKSADARWDIYLVKVSARFWQAEGMEVDSSSDDEYNANIYHKEEKLPPSRPRLLFSNKSDITKFAEGVVIRSVEDFKSLTILSLVFSTILDGPPPTNRDLLETYENYITPVGSLRENPGLRSLDEQEMAIFCQPPLYTKHFNAVMEKYIRDGDNIQLSPLALPHPGNLADFTPYHIVALSEYRRAIEKCFPFAPNAISVILLTQMMENLGDLVEFRYWRDGLATCIKENWLAIDPKEMESWSISNERELRSELSGKRSLVKGDDDI</sequence>
<gene>
    <name evidence="1" type="ORF">GTA08_BOTSDO04616</name>
</gene>